<feature type="chain" id="PRO_5017411056" evidence="2">
    <location>
        <begin position="31"/>
        <end position="284"/>
    </location>
</feature>
<dbReference type="RefSeq" id="WP_120037202.1">
    <property type="nucleotide sequence ID" value="NZ_QZFU01000006.1"/>
</dbReference>
<keyword evidence="2" id="KW-0732">Signal</keyword>
<feature type="region of interest" description="Disordered" evidence="1">
    <location>
        <begin position="218"/>
        <end position="284"/>
    </location>
</feature>
<feature type="compositionally biased region" description="Low complexity" evidence="1">
    <location>
        <begin position="252"/>
        <end position="270"/>
    </location>
</feature>
<comment type="caution">
    <text evidence="3">The sequence shown here is derived from an EMBL/GenBank/DDBJ whole genome shotgun (WGS) entry which is preliminary data.</text>
</comment>
<evidence type="ECO:0000313" key="3">
    <source>
        <dbReference type="EMBL" id="RJO79997.1"/>
    </source>
</evidence>
<dbReference type="OrthoDB" id="4483072at2"/>
<accession>A0A3A4KU26</accession>
<keyword evidence="4" id="KW-1185">Reference proteome</keyword>
<dbReference type="EMBL" id="QZFU01000006">
    <property type="protein sequence ID" value="RJO79997.1"/>
    <property type="molecule type" value="Genomic_DNA"/>
</dbReference>
<name>A0A3A4KU26_9NOCA</name>
<organism evidence="3 4">
    <name type="scientific">Nocardia panacis</name>
    <dbReference type="NCBI Taxonomy" id="2340916"/>
    <lineage>
        <taxon>Bacteria</taxon>
        <taxon>Bacillati</taxon>
        <taxon>Actinomycetota</taxon>
        <taxon>Actinomycetes</taxon>
        <taxon>Mycobacteriales</taxon>
        <taxon>Nocardiaceae</taxon>
        <taxon>Nocardia</taxon>
    </lineage>
</organism>
<dbReference type="Proteomes" id="UP000266677">
    <property type="component" value="Unassembled WGS sequence"/>
</dbReference>
<protein>
    <submittedName>
        <fullName evidence="3">Uncharacterized protein</fullName>
    </submittedName>
</protein>
<evidence type="ECO:0000256" key="1">
    <source>
        <dbReference type="SAM" id="MobiDB-lite"/>
    </source>
</evidence>
<feature type="signal peptide" evidence="2">
    <location>
        <begin position="1"/>
        <end position="30"/>
    </location>
</feature>
<dbReference type="AlphaFoldDB" id="A0A3A4KU26"/>
<reference evidence="3 4" key="1">
    <citation type="submission" date="2018-09" db="EMBL/GenBank/DDBJ databases">
        <title>YIM PH21274 draft genome.</title>
        <authorList>
            <person name="Miao C."/>
        </authorList>
    </citation>
    <scope>NUCLEOTIDE SEQUENCE [LARGE SCALE GENOMIC DNA]</scope>
    <source>
        <strain evidence="3 4">YIM PH 21724</strain>
    </source>
</reference>
<sequence length="284" mass="28286">MNGRTLARAAAAVTSLGVGAVLTLSGTAAAAPEPTPPPTPAESGLTKLGEIAEKDPDKQAGVEALRQYTRLVTIAAGQNIGSAYIPFAYAAPTFGCGSNGPITTVIAAVTTTGPNADEGRAPDPGTLRFSATPGHPGLPLSSGLTVAWVNMNTGASGIDALDDVTEYRLPSLSKTVNSGPGTVLASMWGTINFPGALCVMTPTVGTFAVPDVPVEAAPAPAPTEQFGAPGPDVHITGTTAPQPGSPQPAPEPQIAQPALAETQPAPAAARPQPPAAASVDQHTN</sequence>
<proteinExistence type="predicted"/>
<evidence type="ECO:0000256" key="2">
    <source>
        <dbReference type="SAM" id="SignalP"/>
    </source>
</evidence>
<gene>
    <name evidence="3" type="ORF">D5S18_01760</name>
</gene>
<evidence type="ECO:0000313" key="4">
    <source>
        <dbReference type="Proteomes" id="UP000266677"/>
    </source>
</evidence>